<sequence length="70" mass="8202">MDNRYITSQGDTWDMISYKVYGNEKYVDKLIQANLHYKEVIIFSANVKLNIPEANLINESKLPPWKRGVQ</sequence>
<accession>A0AA42DQ62</accession>
<dbReference type="AlphaFoldDB" id="A0AA42DQ62"/>
<name>A0AA42DQ62_9FIRM</name>
<dbReference type="Pfam" id="PF05489">
    <property type="entry name" value="Phage_tail_X"/>
    <property type="match status" value="1"/>
</dbReference>
<comment type="caution">
    <text evidence="1">The sequence shown here is derived from an EMBL/GenBank/DDBJ whole genome shotgun (WGS) entry which is preliminary data.</text>
</comment>
<keyword evidence="2" id="KW-1185">Reference proteome</keyword>
<gene>
    <name evidence="1" type="ORF">PBV87_15205</name>
</gene>
<proteinExistence type="predicted"/>
<organism evidence="1 2">
    <name type="scientific">Holtiella tumoricola</name>
    <dbReference type="NCBI Taxonomy" id="3018743"/>
    <lineage>
        <taxon>Bacteria</taxon>
        <taxon>Bacillati</taxon>
        <taxon>Bacillota</taxon>
        <taxon>Clostridia</taxon>
        <taxon>Lachnospirales</taxon>
        <taxon>Cellulosilyticaceae</taxon>
        <taxon>Holtiella</taxon>
    </lineage>
</organism>
<evidence type="ECO:0000313" key="2">
    <source>
        <dbReference type="Proteomes" id="UP001169242"/>
    </source>
</evidence>
<dbReference type="RefSeq" id="WP_271012804.1">
    <property type="nucleotide sequence ID" value="NZ_JAQIFT010000057.1"/>
</dbReference>
<dbReference type="Proteomes" id="UP001169242">
    <property type="component" value="Unassembled WGS sequence"/>
</dbReference>
<dbReference type="EMBL" id="JAQIFT010000057">
    <property type="protein sequence ID" value="MDA3732823.1"/>
    <property type="molecule type" value="Genomic_DNA"/>
</dbReference>
<reference evidence="1" key="1">
    <citation type="journal article" date="2023" name="Int. J. Syst. Evol. Microbiol.">
        <title>&lt;i&gt;Holtiella tumoricola&lt;/i&gt; gen. nov. sp. nov., isolated from a human clinical sample.</title>
        <authorList>
            <person name="Allen-Vercoe E."/>
            <person name="Daigneault M.C."/>
            <person name="Vancuren S.J."/>
            <person name="Cochrane K."/>
            <person name="O'Neal L.L."/>
            <person name="Sankaranarayanan K."/>
            <person name="Lawson P.A."/>
        </authorList>
    </citation>
    <scope>NUCLEOTIDE SEQUENCE</scope>
    <source>
        <strain evidence="1">CC70A</strain>
    </source>
</reference>
<protein>
    <submittedName>
        <fullName evidence="1">Tail protein X</fullName>
    </submittedName>
</protein>
<dbReference type="InterPro" id="IPR008861">
    <property type="entry name" value="GpX-like"/>
</dbReference>
<evidence type="ECO:0000313" key="1">
    <source>
        <dbReference type="EMBL" id="MDA3732823.1"/>
    </source>
</evidence>